<dbReference type="GO" id="GO:0032958">
    <property type="term" value="P:inositol phosphate biosynthetic process"/>
    <property type="evidence" value="ECO:0007669"/>
    <property type="project" value="InterPro"/>
</dbReference>
<dbReference type="SUPFAM" id="SSF56104">
    <property type="entry name" value="SAICAR synthase-like"/>
    <property type="match status" value="1"/>
</dbReference>
<dbReference type="PANTHER" id="PTHR12400">
    <property type="entry name" value="INOSITOL POLYPHOSPHATE KINASE"/>
    <property type="match status" value="1"/>
</dbReference>
<protein>
    <recommendedName>
        <fullName evidence="4">Kinase</fullName>
        <ecNumber evidence="4">2.7.-.-</ecNumber>
    </recommendedName>
</protein>
<keyword evidence="3 4" id="KW-0418">Kinase</keyword>
<dbReference type="GO" id="GO:0005737">
    <property type="term" value="C:cytoplasm"/>
    <property type="evidence" value="ECO:0007669"/>
    <property type="project" value="TreeGrafter"/>
</dbReference>
<reference evidence="5 6" key="1">
    <citation type="submission" date="2016-03" db="EMBL/GenBank/DDBJ databases">
        <title>Choanephora cucurbitarum.</title>
        <authorList>
            <person name="Min B."/>
            <person name="Park H."/>
            <person name="Park J.-H."/>
            <person name="Shin H.-D."/>
            <person name="Choi I.-G."/>
        </authorList>
    </citation>
    <scope>NUCLEOTIDE SEQUENCE [LARGE SCALE GENOMIC DNA]</scope>
    <source>
        <strain evidence="5 6">KUS-F28377</strain>
    </source>
</reference>
<dbReference type="PANTHER" id="PTHR12400:SF21">
    <property type="entry name" value="KINASE"/>
    <property type="match status" value="1"/>
</dbReference>
<dbReference type="Proteomes" id="UP000093000">
    <property type="component" value="Unassembled WGS sequence"/>
</dbReference>
<dbReference type="InterPro" id="IPR005522">
    <property type="entry name" value="IPK"/>
</dbReference>
<keyword evidence="2 4" id="KW-0808">Transferase</keyword>
<dbReference type="FunCoup" id="A0A1C7NPU9">
    <property type="interactions" value="354"/>
</dbReference>
<evidence type="ECO:0000313" key="6">
    <source>
        <dbReference type="Proteomes" id="UP000093000"/>
    </source>
</evidence>
<dbReference type="Pfam" id="PF03770">
    <property type="entry name" value="IPK"/>
    <property type="match status" value="1"/>
</dbReference>
<dbReference type="Gene3D" id="3.30.470.160">
    <property type="entry name" value="Inositol polyphosphate kinase"/>
    <property type="match status" value="1"/>
</dbReference>
<dbReference type="OrthoDB" id="338650at2759"/>
<organism evidence="5 6">
    <name type="scientific">Choanephora cucurbitarum</name>
    <dbReference type="NCBI Taxonomy" id="101091"/>
    <lineage>
        <taxon>Eukaryota</taxon>
        <taxon>Fungi</taxon>
        <taxon>Fungi incertae sedis</taxon>
        <taxon>Mucoromycota</taxon>
        <taxon>Mucoromycotina</taxon>
        <taxon>Mucoromycetes</taxon>
        <taxon>Mucorales</taxon>
        <taxon>Mucorineae</taxon>
        <taxon>Choanephoraceae</taxon>
        <taxon>Choanephoroideae</taxon>
        <taxon>Choanephora</taxon>
    </lineage>
</organism>
<dbReference type="STRING" id="101091.A0A1C7NPU9"/>
<dbReference type="EC" id="2.7.-.-" evidence="4"/>
<dbReference type="InterPro" id="IPR038286">
    <property type="entry name" value="IPK_sf"/>
</dbReference>
<dbReference type="InParanoid" id="A0A1C7NPU9"/>
<dbReference type="GO" id="GO:0000828">
    <property type="term" value="F:inositol hexakisphosphate kinase activity"/>
    <property type="evidence" value="ECO:0007669"/>
    <property type="project" value="TreeGrafter"/>
</dbReference>
<dbReference type="GO" id="GO:0046854">
    <property type="term" value="P:phosphatidylinositol phosphate biosynthetic process"/>
    <property type="evidence" value="ECO:0007669"/>
    <property type="project" value="TreeGrafter"/>
</dbReference>
<evidence type="ECO:0000313" key="5">
    <source>
        <dbReference type="EMBL" id="OBZ91133.1"/>
    </source>
</evidence>
<evidence type="ECO:0000256" key="4">
    <source>
        <dbReference type="RuleBase" id="RU363090"/>
    </source>
</evidence>
<evidence type="ECO:0000256" key="3">
    <source>
        <dbReference type="ARBA" id="ARBA00022777"/>
    </source>
</evidence>
<evidence type="ECO:0000256" key="1">
    <source>
        <dbReference type="ARBA" id="ARBA00007374"/>
    </source>
</evidence>
<keyword evidence="6" id="KW-1185">Reference proteome</keyword>
<accession>A0A1C7NPU9</accession>
<name>A0A1C7NPU9_9FUNG</name>
<gene>
    <name evidence="5" type="primary">ARG82</name>
    <name evidence="5" type="ORF">A0J61_00819</name>
</gene>
<comment type="caution">
    <text evidence="5">The sequence shown here is derived from an EMBL/GenBank/DDBJ whole genome shotgun (WGS) entry which is preliminary data.</text>
</comment>
<comment type="similarity">
    <text evidence="1 4">Belongs to the inositol phosphokinase (IPK) family.</text>
</comment>
<dbReference type="GO" id="GO:0005634">
    <property type="term" value="C:nucleus"/>
    <property type="evidence" value="ECO:0007669"/>
    <property type="project" value="TreeGrafter"/>
</dbReference>
<dbReference type="EMBL" id="LUGH01000021">
    <property type="protein sequence ID" value="OBZ91133.1"/>
    <property type="molecule type" value="Genomic_DNA"/>
</dbReference>
<evidence type="ECO:0000256" key="2">
    <source>
        <dbReference type="ARBA" id="ARBA00022679"/>
    </source>
</evidence>
<dbReference type="AlphaFoldDB" id="A0A1C7NPU9"/>
<proteinExistence type="inferred from homology"/>
<sequence>MKPDSLVHFKQQVAGHDKLMSIPSNDLILIKPCTKKEHDFYQDALNFPDFLELIPECYGTLRAATEKEITMLESSEELSETIKIDITQNDMQNLCLENILHGFTRPCILDLKIGSLLYDNTATEEKKQRMIQHSLTTTSSVLGLRICGMKVYDSVERKYATYPKAFGKSRTKDTILDALMAYLFPVSHYSKETESYRTYQDDTDTIENAVHQKIPTKYMQWVIECFIDTLTEIREAVIEHPNLELIGSSLLFVYEGDRSAADATWKFMLNEDKQKESSQADTETEEDENAPKMCDVRLIDFAHSSWHASRETQDPELIKGFDNMLELLEACLQRQQTI</sequence>